<reference evidence="1" key="1">
    <citation type="journal article" date="2014" name="Int. J. Syst. Evol. Microbiol.">
        <title>Complete genome sequence of Corynebacterium casei LMG S-19264T (=DSM 44701T), isolated from a smear-ripened cheese.</title>
        <authorList>
            <consortium name="US DOE Joint Genome Institute (JGI-PGF)"/>
            <person name="Walter F."/>
            <person name="Albersmeier A."/>
            <person name="Kalinowski J."/>
            <person name="Ruckert C."/>
        </authorList>
    </citation>
    <scope>NUCLEOTIDE SEQUENCE</scope>
    <source>
        <strain evidence="1">CGMCC 1.15034</strain>
    </source>
</reference>
<name>A0AA87WAP1_9BRAD</name>
<proteinExistence type="predicted"/>
<gene>
    <name evidence="1" type="ORF">GCM10010987_62940</name>
</gene>
<dbReference type="EMBL" id="BMHC01000020">
    <property type="protein sequence ID" value="GGI31141.1"/>
    <property type="molecule type" value="Genomic_DNA"/>
</dbReference>
<reference evidence="1" key="2">
    <citation type="submission" date="2022-12" db="EMBL/GenBank/DDBJ databases">
        <authorList>
            <person name="Sun Q."/>
            <person name="Zhou Y."/>
        </authorList>
    </citation>
    <scope>NUCLEOTIDE SEQUENCE</scope>
    <source>
        <strain evidence="1">CGMCC 1.15034</strain>
    </source>
</reference>
<accession>A0AA87WAP1</accession>
<evidence type="ECO:0000313" key="2">
    <source>
        <dbReference type="Proteomes" id="UP000625079"/>
    </source>
</evidence>
<comment type="caution">
    <text evidence="1">The sequence shown here is derived from an EMBL/GenBank/DDBJ whole genome shotgun (WGS) entry which is preliminary data.</text>
</comment>
<dbReference type="Proteomes" id="UP000625079">
    <property type="component" value="Unassembled WGS sequence"/>
</dbReference>
<dbReference type="AlphaFoldDB" id="A0AA87WAP1"/>
<sequence>MLWIGLASVGAVFAVEADAKAASALAQSISFVALLLTRLTRLVQTKKLDPFKSAFSRHPAYKLSP</sequence>
<organism evidence="1 2">
    <name type="scientific">Bradyrhizobium guangdongense</name>
    <dbReference type="NCBI Taxonomy" id="1325090"/>
    <lineage>
        <taxon>Bacteria</taxon>
        <taxon>Pseudomonadati</taxon>
        <taxon>Pseudomonadota</taxon>
        <taxon>Alphaproteobacteria</taxon>
        <taxon>Hyphomicrobiales</taxon>
        <taxon>Nitrobacteraceae</taxon>
        <taxon>Bradyrhizobium</taxon>
    </lineage>
</organism>
<evidence type="ECO:0000313" key="1">
    <source>
        <dbReference type="EMBL" id="GGI31141.1"/>
    </source>
</evidence>
<protein>
    <submittedName>
        <fullName evidence="1">Uncharacterized protein</fullName>
    </submittedName>
</protein>